<organism evidence="1 2">
    <name type="scientific">Boletus edulis BED1</name>
    <dbReference type="NCBI Taxonomy" id="1328754"/>
    <lineage>
        <taxon>Eukaryota</taxon>
        <taxon>Fungi</taxon>
        <taxon>Dikarya</taxon>
        <taxon>Basidiomycota</taxon>
        <taxon>Agaricomycotina</taxon>
        <taxon>Agaricomycetes</taxon>
        <taxon>Agaricomycetidae</taxon>
        <taxon>Boletales</taxon>
        <taxon>Boletineae</taxon>
        <taxon>Boletaceae</taxon>
        <taxon>Boletoideae</taxon>
        <taxon>Boletus</taxon>
    </lineage>
</organism>
<sequence length="66" mass="7551">PETVLHFLLVCPHYECARTQLRHPLKRRTCQIATLLADPTCAKHALAYINEVGRFRQTQGDLIPPK</sequence>
<gene>
    <name evidence="1" type="ORF">L210DRAFT_3316716</name>
</gene>
<accession>A0AAD4G8B4</accession>
<keyword evidence="2" id="KW-1185">Reference proteome</keyword>
<dbReference type="EMBL" id="WHUW01000068">
    <property type="protein sequence ID" value="KAF8429395.1"/>
    <property type="molecule type" value="Genomic_DNA"/>
</dbReference>
<comment type="caution">
    <text evidence="1">The sequence shown here is derived from an EMBL/GenBank/DDBJ whole genome shotgun (WGS) entry which is preliminary data.</text>
</comment>
<evidence type="ECO:0000313" key="2">
    <source>
        <dbReference type="Proteomes" id="UP001194468"/>
    </source>
</evidence>
<name>A0AAD4G8B4_BOLED</name>
<dbReference type="AlphaFoldDB" id="A0AAD4G8B4"/>
<reference evidence="1" key="2">
    <citation type="journal article" date="2020" name="Nat. Commun.">
        <title>Large-scale genome sequencing of mycorrhizal fungi provides insights into the early evolution of symbiotic traits.</title>
        <authorList>
            <person name="Miyauchi S."/>
            <person name="Kiss E."/>
            <person name="Kuo A."/>
            <person name="Drula E."/>
            <person name="Kohler A."/>
            <person name="Sanchez-Garcia M."/>
            <person name="Morin E."/>
            <person name="Andreopoulos B."/>
            <person name="Barry K.W."/>
            <person name="Bonito G."/>
            <person name="Buee M."/>
            <person name="Carver A."/>
            <person name="Chen C."/>
            <person name="Cichocki N."/>
            <person name="Clum A."/>
            <person name="Culley D."/>
            <person name="Crous P.W."/>
            <person name="Fauchery L."/>
            <person name="Girlanda M."/>
            <person name="Hayes R.D."/>
            <person name="Keri Z."/>
            <person name="LaButti K."/>
            <person name="Lipzen A."/>
            <person name="Lombard V."/>
            <person name="Magnuson J."/>
            <person name="Maillard F."/>
            <person name="Murat C."/>
            <person name="Nolan M."/>
            <person name="Ohm R.A."/>
            <person name="Pangilinan J."/>
            <person name="Pereira M.F."/>
            <person name="Perotto S."/>
            <person name="Peter M."/>
            <person name="Pfister S."/>
            <person name="Riley R."/>
            <person name="Sitrit Y."/>
            <person name="Stielow J.B."/>
            <person name="Szollosi G."/>
            <person name="Zifcakova L."/>
            <person name="Stursova M."/>
            <person name="Spatafora J.W."/>
            <person name="Tedersoo L."/>
            <person name="Vaario L.M."/>
            <person name="Yamada A."/>
            <person name="Yan M."/>
            <person name="Wang P."/>
            <person name="Xu J."/>
            <person name="Bruns T."/>
            <person name="Baldrian P."/>
            <person name="Vilgalys R."/>
            <person name="Dunand C."/>
            <person name="Henrissat B."/>
            <person name="Grigoriev I.V."/>
            <person name="Hibbett D."/>
            <person name="Nagy L.G."/>
            <person name="Martin F.M."/>
        </authorList>
    </citation>
    <scope>NUCLEOTIDE SEQUENCE</scope>
    <source>
        <strain evidence="1">BED1</strain>
    </source>
</reference>
<protein>
    <submittedName>
        <fullName evidence="1">Uncharacterized protein</fullName>
    </submittedName>
</protein>
<dbReference type="Proteomes" id="UP001194468">
    <property type="component" value="Unassembled WGS sequence"/>
</dbReference>
<reference evidence="1" key="1">
    <citation type="submission" date="2019-10" db="EMBL/GenBank/DDBJ databases">
        <authorList>
            <consortium name="DOE Joint Genome Institute"/>
            <person name="Kuo A."/>
            <person name="Miyauchi S."/>
            <person name="Kiss E."/>
            <person name="Drula E."/>
            <person name="Kohler A."/>
            <person name="Sanchez-Garcia M."/>
            <person name="Andreopoulos B."/>
            <person name="Barry K.W."/>
            <person name="Bonito G."/>
            <person name="Buee M."/>
            <person name="Carver A."/>
            <person name="Chen C."/>
            <person name="Cichocki N."/>
            <person name="Clum A."/>
            <person name="Culley D."/>
            <person name="Crous P.W."/>
            <person name="Fauchery L."/>
            <person name="Girlanda M."/>
            <person name="Hayes R."/>
            <person name="Keri Z."/>
            <person name="LaButti K."/>
            <person name="Lipzen A."/>
            <person name="Lombard V."/>
            <person name="Magnuson J."/>
            <person name="Maillard F."/>
            <person name="Morin E."/>
            <person name="Murat C."/>
            <person name="Nolan M."/>
            <person name="Ohm R."/>
            <person name="Pangilinan J."/>
            <person name="Pereira M."/>
            <person name="Perotto S."/>
            <person name="Peter M."/>
            <person name="Riley R."/>
            <person name="Sitrit Y."/>
            <person name="Stielow B."/>
            <person name="Szollosi G."/>
            <person name="Zifcakova L."/>
            <person name="Stursova M."/>
            <person name="Spatafora J.W."/>
            <person name="Tedersoo L."/>
            <person name="Vaario L.-M."/>
            <person name="Yamada A."/>
            <person name="Yan M."/>
            <person name="Wang P."/>
            <person name="Xu J."/>
            <person name="Bruns T."/>
            <person name="Baldrian P."/>
            <person name="Vilgalys R."/>
            <person name="Henrissat B."/>
            <person name="Grigoriev I.V."/>
            <person name="Hibbett D."/>
            <person name="Nagy L.G."/>
            <person name="Martin F.M."/>
        </authorList>
    </citation>
    <scope>NUCLEOTIDE SEQUENCE</scope>
    <source>
        <strain evidence="1">BED1</strain>
    </source>
</reference>
<feature type="non-terminal residue" evidence="1">
    <location>
        <position position="66"/>
    </location>
</feature>
<feature type="non-terminal residue" evidence="1">
    <location>
        <position position="1"/>
    </location>
</feature>
<evidence type="ECO:0000313" key="1">
    <source>
        <dbReference type="EMBL" id="KAF8429395.1"/>
    </source>
</evidence>
<proteinExistence type="predicted"/>